<dbReference type="Pfam" id="PF10165">
    <property type="entry name" value="Ric8"/>
    <property type="match status" value="2"/>
</dbReference>
<keyword evidence="9" id="KW-1185">Reference proteome</keyword>
<dbReference type="CDD" id="cd06543">
    <property type="entry name" value="GH18_PF-ChiA-like"/>
    <property type="match status" value="2"/>
</dbReference>
<dbReference type="GO" id="GO:0005938">
    <property type="term" value="C:cell cortex"/>
    <property type="evidence" value="ECO:0007669"/>
    <property type="project" value="UniProtKB-SubCell"/>
</dbReference>
<dbReference type="Proteomes" id="UP000728032">
    <property type="component" value="Unassembled WGS sequence"/>
</dbReference>
<dbReference type="InterPro" id="IPR017853">
    <property type="entry name" value="GH"/>
</dbReference>
<organism evidence="8">
    <name type="scientific">Oppiella nova</name>
    <dbReference type="NCBI Taxonomy" id="334625"/>
    <lineage>
        <taxon>Eukaryota</taxon>
        <taxon>Metazoa</taxon>
        <taxon>Ecdysozoa</taxon>
        <taxon>Arthropoda</taxon>
        <taxon>Chelicerata</taxon>
        <taxon>Arachnida</taxon>
        <taxon>Acari</taxon>
        <taxon>Acariformes</taxon>
        <taxon>Sarcoptiformes</taxon>
        <taxon>Oribatida</taxon>
        <taxon>Brachypylina</taxon>
        <taxon>Oppioidea</taxon>
        <taxon>Oppiidae</taxon>
        <taxon>Oppiella</taxon>
    </lineage>
</organism>
<dbReference type="AlphaFoldDB" id="A0A7R9LG44"/>
<evidence type="ECO:0000256" key="5">
    <source>
        <dbReference type="ARBA" id="ARBA00023186"/>
    </source>
</evidence>
<evidence type="ECO:0000256" key="2">
    <source>
        <dbReference type="ARBA" id="ARBA00009049"/>
    </source>
</evidence>
<accession>A0A7R9LG44</accession>
<dbReference type="GO" id="GO:0005975">
    <property type="term" value="P:carbohydrate metabolic process"/>
    <property type="evidence" value="ECO:0007669"/>
    <property type="project" value="InterPro"/>
</dbReference>
<feature type="chain" id="PRO_5035680139" description="GH18 domain-containing protein" evidence="6">
    <location>
        <begin position="19"/>
        <end position="871"/>
    </location>
</feature>
<dbReference type="EMBL" id="OC915538">
    <property type="protein sequence ID" value="CAD7640885.1"/>
    <property type="molecule type" value="Genomic_DNA"/>
</dbReference>
<protein>
    <recommendedName>
        <fullName evidence="7">GH18 domain-containing protein</fullName>
    </recommendedName>
</protein>
<dbReference type="GO" id="GO:0007186">
    <property type="term" value="P:G protein-coupled receptor signaling pathway"/>
    <property type="evidence" value="ECO:0007669"/>
    <property type="project" value="TreeGrafter"/>
</dbReference>
<dbReference type="EMBL" id="CAJPVJ010000713">
    <property type="protein sequence ID" value="CAG2163225.1"/>
    <property type="molecule type" value="Genomic_DNA"/>
</dbReference>
<keyword evidence="3" id="KW-0963">Cytoplasm</keyword>
<proteinExistence type="inferred from homology"/>
<comment type="subcellular location">
    <subcellularLocation>
        <location evidence="1">Cytoplasm</location>
        <location evidence="1">Cell cortex</location>
    </subcellularLocation>
</comment>
<evidence type="ECO:0000256" key="4">
    <source>
        <dbReference type="ARBA" id="ARBA00022658"/>
    </source>
</evidence>
<name>A0A7R9LG44_9ACAR</name>
<keyword evidence="5" id="KW-0143">Chaperone</keyword>
<keyword evidence="4" id="KW-0344">Guanine-nucleotide releasing factor</keyword>
<dbReference type="PROSITE" id="PS51910">
    <property type="entry name" value="GH18_2"/>
    <property type="match status" value="1"/>
</dbReference>
<keyword evidence="6" id="KW-0732">Signal</keyword>
<dbReference type="OrthoDB" id="6501919at2759"/>
<dbReference type="GO" id="GO:0005085">
    <property type="term" value="F:guanyl-nucleotide exchange factor activity"/>
    <property type="evidence" value="ECO:0007669"/>
    <property type="project" value="UniProtKB-KW"/>
</dbReference>
<comment type="similarity">
    <text evidence="2">Belongs to the synembryn family.</text>
</comment>
<evidence type="ECO:0000313" key="8">
    <source>
        <dbReference type="EMBL" id="CAD7640885.1"/>
    </source>
</evidence>
<dbReference type="PRINTS" id="PR01802">
    <property type="entry name" value="SYNEMBRYN"/>
</dbReference>
<dbReference type="GO" id="GO:0001965">
    <property type="term" value="F:G-protein alpha-subunit binding"/>
    <property type="evidence" value="ECO:0007669"/>
    <property type="project" value="TreeGrafter"/>
</dbReference>
<feature type="signal peptide" evidence="6">
    <location>
        <begin position="1"/>
        <end position="18"/>
    </location>
</feature>
<dbReference type="InterPro" id="IPR001223">
    <property type="entry name" value="Glyco_hydro18_cat"/>
</dbReference>
<feature type="domain" description="GH18" evidence="7">
    <location>
        <begin position="266"/>
        <end position="551"/>
    </location>
</feature>
<dbReference type="InterPro" id="IPR019318">
    <property type="entry name" value="Gua_nucleotide_exch_fac_Ric8"/>
</dbReference>
<evidence type="ECO:0000313" key="9">
    <source>
        <dbReference type="Proteomes" id="UP000728032"/>
    </source>
</evidence>
<gene>
    <name evidence="8" type="ORF">ONB1V03_LOCUS2809</name>
</gene>
<dbReference type="PANTHER" id="PTHR12425:SF5">
    <property type="entry name" value="SYNEMBRYN"/>
    <property type="match status" value="1"/>
</dbReference>
<dbReference type="SUPFAM" id="SSF51445">
    <property type="entry name" value="(Trans)glycosidases"/>
    <property type="match status" value="2"/>
</dbReference>
<sequence>MKLQLVLCVLSAVVLIEAKREPKFAPYIDVTAANDFKLTDLKNKYGVTAFSLAFALGGTAGCSPMWGGQVAIDDKNIIDNIKAFKAAGGDVIVSTGGALGPYLEQSCHSAGELANAYKRVLSVTGSSHLDIDIETTVNIDLMSQALAQVQKEMSSLTVSFTLMVQGDDYGVIDSLGVQVLKNAAKHGVNVDIVNPMTMEFGSSKKSWGDAVIAAAEATHKQMKQVWPQKSDQELYSMLGVTPMLGKNFNGKIFNQDHARQLAKREPKFAPYIDVTAANDFKLTDLKNKYGVTAFSLAFALGGTAGCSPMWGGQVAIDDKNIIDNIKAFKAAGGDVIVSTGGALGPYLEQSCHSAGELANAYKRVLSVTGSSHLDIDIETTVNIDLMSQALAQVQKEMSSLTVSFTLMVQGDDYGVIDSLGVQVLKNAAKHGVNVDIVNPMTMEFGSSKKSWGDAVIAAAEATHKQMKQVWPQKSDQELYSMLGVTPMLGKNFNGKIFNQDHARQLVNWAKQKQIGHLSFWSINRDRGCAGKPVGPTCSSISEQDHEFTKIFIEEAHFLRLVSILHDLLLCDTKSKDKKEDLQSHTVNLLTSMPAPSFEELLSPVTEMGRPDNPDHEYDEMNVEVIAVLLQFLSKRLDNHTVQNSRERLAPVLTCLSEASRANATIRKYLRLKILPPLKDVKERPEEGTTLRNRLVRLMTSPHTEVKELVADFLFVLCKENVSRLIKYTGYGNAAGLLANRGLMLGGAGNTGNYSSESEESDTEEYSQYKDKINPVTGCYEEPKPDPMAGMTAEQKEYEAIQPKPDPMAGMTAEQKEYEAIRLVEMIDKLAKTGVVKPCRVGEDGKPHPVEHILELQQMVVQSKRKDSETDD</sequence>
<evidence type="ECO:0000256" key="3">
    <source>
        <dbReference type="ARBA" id="ARBA00022490"/>
    </source>
</evidence>
<evidence type="ECO:0000259" key="7">
    <source>
        <dbReference type="PROSITE" id="PS51910"/>
    </source>
</evidence>
<dbReference type="Gene3D" id="3.20.20.80">
    <property type="entry name" value="Glycosidases"/>
    <property type="match status" value="2"/>
</dbReference>
<evidence type="ECO:0000256" key="6">
    <source>
        <dbReference type="SAM" id="SignalP"/>
    </source>
</evidence>
<reference evidence="8" key="1">
    <citation type="submission" date="2020-11" db="EMBL/GenBank/DDBJ databases">
        <authorList>
            <person name="Tran Van P."/>
        </authorList>
    </citation>
    <scope>NUCLEOTIDE SEQUENCE</scope>
</reference>
<dbReference type="InterPro" id="IPR008376">
    <property type="entry name" value="Chaperone_Ric-8_A/B"/>
</dbReference>
<dbReference type="PANTHER" id="PTHR12425">
    <property type="entry name" value="SYNEMBRYN"/>
    <property type="match status" value="1"/>
</dbReference>
<evidence type="ECO:0000256" key="1">
    <source>
        <dbReference type="ARBA" id="ARBA00004544"/>
    </source>
</evidence>